<evidence type="ECO:0000256" key="1">
    <source>
        <dbReference type="ARBA" id="ARBA00004141"/>
    </source>
</evidence>
<dbReference type="InterPro" id="IPR026870">
    <property type="entry name" value="Zinc_ribbon_dom"/>
</dbReference>
<dbReference type="Pfam" id="PF13240">
    <property type="entry name" value="Zn_Ribbon_1"/>
    <property type="match status" value="1"/>
</dbReference>
<feature type="transmembrane region" description="Helical" evidence="6">
    <location>
        <begin position="229"/>
        <end position="249"/>
    </location>
</feature>
<dbReference type="Pfam" id="PF01694">
    <property type="entry name" value="Rhomboid"/>
    <property type="match status" value="1"/>
</dbReference>
<feature type="domain" description="Peptidase S54 rhomboid" evidence="7">
    <location>
        <begin position="167"/>
        <end position="301"/>
    </location>
</feature>
<evidence type="ECO:0000259" key="8">
    <source>
        <dbReference type="Pfam" id="PF13240"/>
    </source>
</evidence>
<feature type="transmembrane region" description="Helical" evidence="6">
    <location>
        <begin position="132"/>
        <end position="150"/>
    </location>
</feature>
<evidence type="ECO:0000256" key="2">
    <source>
        <dbReference type="ARBA" id="ARBA00022692"/>
    </source>
</evidence>
<feature type="compositionally biased region" description="Basic residues" evidence="5">
    <location>
        <begin position="115"/>
        <end position="125"/>
    </location>
</feature>
<dbReference type="EMBL" id="CAFBMK010000381">
    <property type="protein sequence ID" value="CAB4954370.1"/>
    <property type="molecule type" value="Genomic_DNA"/>
</dbReference>
<organism evidence="9">
    <name type="scientific">freshwater metagenome</name>
    <dbReference type="NCBI Taxonomy" id="449393"/>
    <lineage>
        <taxon>unclassified sequences</taxon>
        <taxon>metagenomes</taxon>
        <taxon>ecological metagenomes</taxon>
    </lineage>
</organism>
<reference evidence="9" key="1">
    <citation type="submission" date="2020-05" db="EMBL/GenBank/DDBJ databases">
        <authorList>
            <person name="Chiriac C."/>
            <person name="Salcher M."/>
            <person name="Ghai R."/>
            <person name="Kavagutti S V."/>
        </authorList>
    </citation>
    <scope>NUCLEOTIDE SEQUENCE</scope>
</reference>
<dbReference type="AlphaFoldDB" id="A0A6J7KE22"/>
<evidence type="ECO:0000256" key="4">
    <source>
        <dbReference type="ARBA" id="ARBA00023136"/>
    </source>
</evidence>
<keyword evidence="2 6" id="KW-0812">Transmembrane</keyword>
<feature type="domain" description="Zinc-ribbon" evidence="8">
    <location>
        <begin position="11"/>
        <end position="32"/>
    </location>
</feature>
<feature type="transmembrane region" description="Helical" evidence="6">
    <location>
        <begin position="261"/>
        <end position="282"/>
    </location>
</feature>
<feature type="region of interest" description="Disordered" evidence="5">
    <location>
        <begin position="50"/>
        <end position="125"/>
    </location>
</feature>
<dbReference type="InterPro" id="IPR022764">
    <property type="entry name" value="Peptidase_S54_rhomboid_dom"/>
</dbReference>
<evidence type="ECO:0000256" key="3">
    <source>
        <dbReference type="ARBA" id="ARBA00022989"/>
    </source>
</evidence>
<proteinExistence type="predicted"/>
<accession>A0A6J7KE22</accession>
<feature type="compositionally biased region" description="Basic residues" evidence="5">
    <location>
        <begin position="79"/>
        <end position="95"/>
    </location>
</feature>
<feature type="transmembrane region" description="Helical" evidence="6">
    <location>
        <begin position="170"/>
        <end position="196"/>
    </location>
</feature>
<sequence length="309" mass="32288">MAGQAELFTVCSSCGQQVSTFVTECPYCGTRLQKRAPRLDRKDGDLEALLRLPSHEPDRTLQDRPTSPDGGDDNVVPLKRGRRTLKPKSKTKAKAKATPGTSRRTGSGGGGLRATLRRPAKKRAKSSYATEGKAYATLAIILISLIGLPVQQLLNGTDLLLIDGSPVWRAITASLLFTNTWNAVAVLTTFGVFGWLWERRAGAVGSVVVVVAFLVAGVGGLLLDRAADPGVVAFGSAGAAIALATAWIVTEIRARRQGESLDGDLLGAATLLVVPIATTALTATTVPVSIGVGLILGSLLGLGLSLARR</sequence>
<dbReference type="SUPFAM" id="SSF144091">
    <property type="entry name" value="Rhomboid-like"/>
    <property type="match status" value="1"/>
</dbReference>
<gene>
    <name evidence="9" type="ORF">UFOPK3564_03676</name>
</gene>
<keyword evidence="4 6" id="KW-0472">Membrane</keyword>
<evidence type="ECO:0000259" key="7">
    <source>
        <dbReference type="Pfam" id="PF01694"/>
    </source>
</evidence>
<dbReference type="InterPro" id="IPR035952">
    <property type="entry name" value="Rhomboid-like_sf"/>
</dbReference>
<feature type="compositionally biased region" description="Basic and acidic residues" evidence="5">
    <location>
        <begin position="53"/>
        <end position="62"/>
    </location>
</feature>
<feature type="transmembrane region" description="Helical" evidence="6">
    <location>
        <begin position="203"/>
        <end position="223"/>
    </location>
</feature>
<dbReference type="Gene3D" id="1.20.1540.10">
    <property type="entry name" value="Rhomboid-like"/>
    <property type="match status" value="1"/>
</dbReference>
<feature type="compositionally biased region" description="Low complexity" evidence="5">
    <location>
        <begin position="96"/>
        <end position="105"/>
    </location>
</feature>
<name>A0A6J7KE22_9ZZZZ</name>
<keyword evidence="3 6" id="KW-1133">Transmembrane helix</keyword>
<dbReference type="GO" id="GO:0016020">
    <property type="term" value="C:membrane"/>
    <property type="evidence" value="ECO:0007669"/>
    <property type="project" value="UniProtKB-SubCell"/>
</dbReference>
<protein>
    <submittedName>
        <fullName evidence="9">Unannotated protein</fullName>
    </submittedName>
</protein>
<comment type="subcellular location">
    <subcellularLocation>
        <location evidence="1">Membrane</location>
        <topology evidence="1">Multi-pass membrane protein</topology>
    </subcellularLocation>
</comment>
<evidence type="ECO:0000313" key="9">
    <source>
        <dbReference type="EMBL" id="CAB4954370.1"/>
    </source>
</evidence>
<evidence type="ECO:0000256" key="6">
    <source>
        <dbReference type="SAM" id="Phobius"/>
    </source>
</evidence>
<evidence type="ECO:0000256" key="5">
    <source>
        <dbReference type="SAM" id="MobiDB-lite"/>
    </source>
</evidence>
<feature type="transmembrane region" description="Helical" evidence="6">
    <location>
        <begin position="288"/>
        <end position="307"/>
    </location>
</feature>
<dbReference type="GO" id="GO:0004252">
    <property type="term" value="F:serine-type endopeptidase activity"/>
    <property type="evidence" value="ECO:0007669"/>
    <property type="project" value="InterPro"/>
</dbReference>